<keyword evidence="7 8" id="KW-0067">ATP-binding</keyword>
<dbReference type="GO" id="GO:0004674">
    <property type="term" value="F:protein serine/threonine kinase activity"/>
    <property type="evidence" value="ECO:0000318"/>
    <property type="project" value="GO_Central"/>
</dbReference>
<dbReference type="Gene3D" id="1.10.510.10">
    <property type="entry name" value="Transferase(Phosphotransferase) domain 1"/>
    <property type="match status" value="1"/>
</dbReference>
<dbReference type="EMBL" id="GL377597">
    <property type="protein sequence ID" value="EFJ21958.1"/>
    <property type="molecule type" value="Genomic_DNA"/>
</dbReference>
<evidence type="ECO:0000313" key="13">
    <source>
        <dbReference type="Proteomes" id="UP000001514"/>
    </source>
</evidence>
<keyword evidence="4" id="KW-0808">Transferase</keyword>
<dbReference type="InterPro" id="IPR017441">
    <property type="entry name" value="Protein_kinase_ATP_BS"/>
</dbReference>
<reference evidence="12 13" key="1">
    <citation type="journal article" date="2011" name="Science">
        <title>The Selaginella genome identifies genetic changes associated with the evolution of vascular plants.</title>
        <authorList>
            <person name="Banks J.A."/>
            <person name="Nishiyama T."/>
            <person name="Hasebe M."/>
            <person name="Bowman J.L."/>
            <person name="Gribskov M."/>
            <person name="dePamphilis C."/>
            <person name="Albert V.A."/>
            <person name="Aono N."/>
            <person name="Aoyama T."/>
            <person name="Ambrose B.A."/>
            <person name="Ashton N.W."/>
            <person name="Axtell M.J."/>
            <person name="Barker E."/>
            <person name="Barker M.S."/>
            <person name="Bennetzen J.L."/>
            <person name="Bonawitz N.D."/>
            <person name="Chapple C."/>
            <person name="Cheng C."/>
            <person name="Correa L.G."/>
            <person name="Dacre M."/>
            <person name="DeBarry J."/>
            <person name="Dreyer I."/>
            <person name="Elias M."/>
            <person name="Engstrom E.M."/>
            <person name="Estelle M."/>
            <person name="Feng L."/>
            <person name="Finet C."/>
            <person name="Floyd S.K."/>
            <person name="Frommer W.B."/>
            <person name="Fujita T."/>
            <person name="Gramzow L."/>
            <person name="Gutensohn M."/>
            <person name="Harholt J."/>
            <person name="Hattori M."/>
            <person name="Heyl A."/>
            <person name="Hirai T."/>
            <person name="Hiwatashi Y."/>
            <person name="Ishikawa M."/>
            <person name="Iwata M."/>
            <person name="Karol K.G."/>
            <person name="Koehler B."/>
            <person name="Kolukisaoglu U."/>
            <person name="Kubo M."/>
            <person name="Kurata T."/>
            <person name="Lalonde S."/>
            <person name="Li K."/>
            <person name="Li Y."/>
            <person name="Litt A."/>
            <person name="Lyons E."/>
            <person name="Manning G."/>
            <person name="Maruyama T."/>
            <person name="Michael T.P."/>
            <person name="Mikami K."/>
            <person name="Miyazaki S."/>
            <person name="Morinaga S."/>
            <person name="Murata T."/>
            <person name="Mueller-Roeber B."/>
            <person name="Nelson D.R."/>
            <person name="Obara M."/>
            <person name="Oguri Y."/>
            <person name="Olmstead R.G."/>
            <person name="Onodera N."/>
            <person name="Petersen B.L."/>
            <person name="Pils B."/>
            <person name="Prigge M."/>
            <person name="Rensing S.A."/>
            <person name="Riano-Pachon D.M."/>
            <person name="Roberts A.W."/>
            <person name="Sato Y."/>
            <person name="Scheller H.V."/>
            <person name="Schulz B."/>
            <person name="Schulz C."/>
            <person name="Shakirov E.V."/>
            <person name="Shibagaki N."/>
            <person name="Shinohara N."/>
            <person name="Shippen D.E."/>
            <person name="Soerensen I."/>
            <person name="Sotooka R."/>
            <person name="Sugimoto N."/>
            <person name="Sugita M."/>
            <person name="Sumikawa N."/>
            <person name="Tanurdzic M."/>
            <person name="Theissen G."/>
            <person name="Ulvskov P."/>
            <person name="Wakazuki S."/>
            <person name="Weng J.K."/>
            <person name="Willats W.W."/>
            <person name="Wipf D."/>
            <person name="Wolf P.G."/>
            <person name="Yang L."/>
            <person name="Zimmer A.D."/>
            <person name="Zhu Q."/>
            <person name="Mitros T."/>
            <person name="Hellsten U."/>
            <person name="Loque D."/>
            <person name="Otillar R."/>
            <person name="Salamov A."/>
            <person name="Schmutz J."/>
            <person name="Shapiro H."/>
            <person name="Lindquist E."/>
            <person name="Lucas S."/>
            <person name="Rokhsar D."/>
            <person name="Grigoriev I.V."/>
        </authorList>
    </citation>
    <scope>NUCLEOTIDE SEQUENCE [LARGE SCALE GENOMIC DNA]</scope>
</reference>
<protein>
    <recommendedName>
        <fullName evidence="10">Protein kinase domain-containing protein</fullName>
    </recommendedName>
</protein>
<evidence type="ECO:0000256" key="6">
    <source>
        <dbReference type="ARBA" id="ARBA00022777"/>
    </source>
</evidence>
<accession>D8S0N9</accession>
<keyword evidence="13" id="KW-1185">Reference proteome</keyword>
<dbReference type="InterPro" id="IPR050117">
    <property type="entry name" value="MAPK"/>
</dbReference>
<dbReference type="PROSITE" id="PS00107">
    <property type="entry name" value="PROTEIN_KINASE_ATP"/>
    <property type="match status" value="1"/>
</dbReference>
<dbReference type="PROSITE" id="PS50011">
    <property type="entry name" value="PROTEIN_KINASE_DOM"/>
    <property type="match status" value="1"/>
</dbReference>
<dbReference type="GO" id="GO:0005524">
    <property type="term" value="F:ATP binding"/>
    <property type="evidence" value="ECO:0007669"/>
    <property type="project" value="UniProtKB-UniRule"/>
</dbReference>
<keyword evidence="2 9" id="KW-0723">Serine/threonine-protein kinase</keyword>
<dbReference type="SUPFAM" id="SSF56112">
    <property type="entry name" value="Protein kinase-like (PK-like)"/>
    <property type="match status" value="1"/>
</dbReference>
<dbReference type="GO" id="GO:0005737">
    <property type="term" value="C:cytoplasm"/>
    <property type="evidence" value="ECO:0000318"/>
    <property type="project" value="GO_Central"/>
</dbReference>
<keyword evidence="5 8" id="KW-0547">Nucleotide-binding</keyword>
<dbReference type="PANTHER" id="PTHR24055">
    <property type="entry name" value="MITOGEN-ACTIVATED PROTEIN KINASE"/>
    <property type="match status" value="1"/>
</dbReference>
<keyword evidence="6" id="KW-0418">Kinase</keyword>
<dbReference type="eggNOG" id="KOG0661">
    <property type="taxonomic scope" value="Eukaryota"/>
</dbReference>
<dbReference type="InterPro" id="IPR011009">
    <property type="entry name" value="Kinase-like_dom_sf"/>
</dbReference>
<organism evidence="13">
    <name type="scientific">Selaginella moellendorffii</name>
    <name type="common">Spikemoss</name>
    <dbReference type="NCBI Taxonomy" id="88036"/>
    <lineage>
        <taxon>Eukaryota</taxon>
        <taxon>Viridiplantae</taxon>
        <taxon>Streptophyta</taxon>
        <taxon>Embryophyta</taxon>
        <taxon>Tracheophyta</taxon>
        <taxon>Lycopodiopsida</taxon>
        <taxon>Selaginellales</taxon>
        <taxon>Selaginellaceae</taxon>
        <taxon>Selaginella</taxon>
    </lineage>
</organism>
<dbReference type="Gramene" id="EFJ18228">
    <property type="protein sequence ID" value="EFJ18228"/>
    <property type="gene ID" value="SELMODRAFT_444591"/>
</dbReference>
<dbReference type="FunFam" id="3.30.200.20:FF:000545">
    <property type="entry name" value="CMGC family protein kinase"/>
    <property type="match status" value="1"/>
</dbReference>
<gene>
    <name evidence="12" type="ORF">SELMODRAFT_443358</name>
    <name evidence="11" type="ORF">SELMODRAFT_444591</name>
</gene>
<evidence type="ECO:0000313" key="11">
    <source>
        <dbReference type="EMBL" id="EFJ18228.1"/>
    </source>
</evidence>
<dbReference type="KEGG" id="smo:SELMODRAFT_444591"/>
<evidence type="ECO:0000313" key="12">
    <source>
        <dbReference type="EMBL" id="EFJ21958.1"/>
    </source>
</evidence>
<dbReference type="AlphaFoldDB" id="D8S0N9"/>
<evidence type="ECO:0000256" key="4">
    <source>
        <dbReference type="ARBA" id="ARBA00022679"/>
    </source>
</evidence>
<dbReference type="FunFam" id="1.10.510.10:FF:000104">
    <property type="entry name" value="serine/threonine-protein kinase MAK isoform X1"/>
    <property type="match status" value="1"/>
</dbReference>
<dbReference type="HOGENOM" id="CLU_000288_181_1_1"/>
<dbReference type="InParanoid" id="D8S0N9"/>
<dbReference type="STRING" id="88036.D8S0N9"/>
<evidence type="ECO:0000256" key="5">
    <source>
        <dbReference type="ARBA" id="ARBA00022741"/>
    </source>
</evidence>
<evidence type="ECO:0000256" key="3">
    <source>
        <dbReference type="ARBA" id="ARBA00022553"/>
    </source>
</evidence>
<evidence type="ECO:0000256" key="1">
    <source>
        <dbReference type="ARBA" id="ARBA00006485"/>
    </source>
</evidence>
<name>D8S0N9_SELML</name>
<dbReference type="CDD" id="cd07830">
    <property type="entry name" value="STKc_MAK_like"/>
    <property type="match status" value="1"/>
</dbReference>
<dbReference type="InterPro" id="IPR008271">
    <property type="entry name" value="Ser/Thr_kinase_AS"/>
</dbReference>
<dbReference type="InterPro" id="IPR000719">
    <property type="entry name" value="Prot_kinase_dom"/>
</dbReference>
<evidence type="ECO:0000256" key="9">
    <source>
        <dbReference type="RuleBase" id="RU000304"/>
    </source>
</evidence>
<dbReference type="Pfam" id="PF00069">
    <property type="entry name" value="Pkinase"/>
    <property type="match status" value="1"/>
</dbReference>
<proteinExistence type="inferred from homology"/>
<dbReference type="PROSITE" id="PS00108">
    <property type="entry name" value="PROTEIN_KINASE_ST"/>
    <property type="match status" value="1"/>
</dbReference>
<dbReference type="Gramene" id="EFJ21958">
    <property type="protein sequence ID" value="EFJ21958"/>
    <property type="gene ID" value="SELMODRAFT_443358"/>
</dbReference>
<sequence length="413" mass="47286">MQRYQVIKQVGDGTYGSVWKAIDRCTNEFVAIKKMKTKFHGWEECMNLREVKCLQRLDHPNIVQLKEVIWEHGELFLVFEYMECNLYQVMKDRSKMLSEERIRIWSFQVLRALDYMHQHGIFHRDLKPENLLVSDEAIKVADFGLAREVYSVAPYTDYVATRWYRAPEVLLQAPSYSYAIDIWAMGAIMAELFNLQPLFPGASEADEIYKICSVLGSPNYHTWPDGMQLAVRKGFRFPQFAPAGLQSLIPSASPAAVDMISAMLCWDPNRRPTAYQLRQHPFFYQFGLCIPPPIERPYVITIDPDEQADYNYYRRGQIHNTGYSQPLQELSLFPSGKLRNQQHSSLASKAFSYGFPDVIPCIKRPVAGLGISSKHVCSGEDLSLSTASGGGRNPMLQFGENDYLALQVYQGYP</sequence>
<keyword evidence="3" id="KW-0597">Phosphoprotein</keyword>
<dbReference type="KEGG" id="smo:SELMODRAFT_443358"/>
<dbReference type="Gene3D" id="3.30.200.20">
    <property type="entry name" value="Phosphorylase Kinase, domain 1"/>
    <property type="match status" value="1"/>
</dbReference>
<dbReference type="SMART" id="SM00220">
    <property type="entry name" value="S_TKc"/>
    <property type="match status" value="1"/>
</dbReference>
<dbReference type="GO" id="GO:0035556">
    <property type="term" value="P:intracellular signal transduction"/>
    <property type="evidence" value="ECO:0000318"/>
    <property type="project" value="GO_Central"/>
</dbReference>
<dbReference type="EMBL" id="GL377610">
    <property type="protein sequence ID" value="EFJ18228.1"/>
    <property type="molecule type" value="Genomic_DNA"/>
</dbReference>
<feature type="binding site" evidence="8">
    <location>
        <position position="34"/>
    </location>
    <ligand>
        <name>ATP</name>
        <dbReference type="ChEBI" id="CHEBI:30616"/>
    </ligand>
</feature>
<evidence type="ECO:0000256" key="7">
    <source>
        <dbReference type="ARBA" id="ARBA00022840"/>
    </source>
</evidence>
<evidence type="ECO:0000256" key="8">
    <source>
        <dbReference type="PROSITE-ProRule" id="PRU10141"/>
    </source>
</evidence>
<comment type="similarity">
    <text evidence="1">Belongs to the protein kinase superfamily. CMGC Ser/Thr protein kinase family. CDC2/CDKX subfamily.</text>
</comment>
<evidence type="ECO:0000256" key="2">
    <source>
        <dbReference type="ARBA" id="ARBA00022527"/>
    </source>
</evidence>
<feature type="domain" description="Protein kinase" evidence="10">
    <location>
        <begin position="4"/>
        <end position="283"/>
    </location>
</feature>
<dbReference type="GO" id="GO:0005634">
    <property type="term" value="C:nucleus"/>
    <property type="evidence" value="ECO:0000318"/>
    <property type="project" value="GO_Central"/>
</dbReference>
<dbReference type="Proteomes" id="UP000001514">
    <property type="component" value="Unassembled WGS sequence"/>
</dbReference>
<dbReference type="OMA" id="AMNFRFQ"/>
<evidence type="ECO:0000259" key="10">
    <source>
        <dbReference type="PROSITE" id="PS50011"/>
    </source>
</evidence>